<gene>
    <name evidence="8" type="primary">tetA</name>
    <name evidence="8" type="ORF">PFRI_02740</name>
</gene>
<evidence type="ECO:0000256" key="5">
    <source>
        <dbReference type="ARBA" id="ARBA00023136"/>
    </source>
</evidence>
<feature type="transmembrane region" description="Helical" evidence="6">
    <location>
        <begin position="339"/>
        <end position="358"/>
    </location>
</feature>
<feature type="transmembrane region" description="Helical" evidence="6">
    <location>
        <begin position="43"/>
        <end position="65"/>
    </location>
</feature>
<evidence type="ECO:0000313" key="9">
    <source>
        <dbReference type="Proteomes" id="UP000184514"/>
    </source>
</evidence>
<feature type="transmembrane region" description="Helical" evidence="6">
    <location>
        <begin position="163"/>
        <end position="183"/>
    </location>
</feature>
<dbReference type="PANTHER" id="PTHR23504:SF15">
    <property type="entry name" value="MAJOR FACILITATOR SUPERFAMILY (MFS) PROFILE DOMAIN-CONTAINING PROTEIN"/>
    <property type="match status" value="1"/>
</dbReference>
<dbReference type="PROSITE" id="PS50850">
    <property type="entry name" value="MFS"/>
    <property type="match status" value="1"/>
</dbReference>
<dbReference type="Proteomes" id="UP000184514">
    <property type="component" value="Unassembled WGS sequence"/>
</dbReference>
<organism evidence="8 9">
    <name type="scientific">Planktotalea frisia</name>
    <dbReference type="NCBI Taxonomy" id="696762"/>
    <lineage>
        <taxon>Bacteria</taxon>
        <taxon>Pseudomonadati</taxon>
        <taxon>Pseudomonadota</taxon>
        <taxon>Alphaproteobacteria</taxon>
        <taxon>Rhodobacterales</taxon>
        <taxon>Paracoccaceae</taxon>
        <taxon>Planktotalea</taxon>
    </lineage>
</organism>
<evidence type="ECO:0000256" key="1">
    <source>
        <dbReference type="ARBA" id="ARBA00004141"/>
    </source>
</evidence>
<dbReference type="GO" id="GO:0016020">
    <property type="term" value="C:membrane"/>
    <property type="evidence" value="ECO:0007669"/>
    <property type="project" value="UniProtKB-SubCell"/>
</dbReference>
<dbReference type="PRINTS" id="PR01035">
    <property type="entry name" value="TCRTETA"/>
</dbReference>
<dbReference type="STRING" id="696762.PFRI_02740"/>
<dbReference type="GO" id="GO:0022857">
    <property type="term" value="F:transmembrane transporter activity"/>
    <property type="evidence" value="ECO:0007669"/>
    <property type="project" value="InterPro"/>
</dbReference>
<dbReference type="OrthoDB" id="9764259at2"/>
<dbReference type="PANTHER" id="PTHR23504">
    <property type="entry name" value="MAJOR FACILITATOR SUPERFAMILY DOMAIN-CONTAINING PROTEIN 10"/>
    <property type="match status" value="1"/>
</dbReference>
<feature type="transmembrane region" description="Helical" evidence="6">
    <location>
        <begin position="204"/>
        <end position="225"/>
    </location>
</feature>
<evidence type="ECO:0000256" key="3">
    <source>
        <dbReference type="ARBA" id="ARBA00022692"/>
    </source>
</evidence>
<evidence type="ECO:0000313" key="8">
    <source>
        <dbReference type="EMBL" id="OJI95480.1"/>
    </source>
</evidence>
<feature type="transmembrane region" description="Helical" evidence="6">
    <location>
        <begin position="245"/>
        <end position="270"/>
    </location>
</feature>
<keyword evidence="5 6" id="KW-0472">Membrane</keyword>
<dbReference type="Gene3D" id="1.20.1250.20">
    <property type="entry name" value="MFS general substrate transporter like domains"/>
    <property type="match status" value="1"/>
</dbReference>
<comment type="subcellular location">
    <subcellularLocation>
        <location evidence="1">Membrane</location>
        <topology evidence="1">Multi-pass membrane protein</topology>
    </subcellularLocation>
</comment>
<proteinExistence type="predicted"/>
<keyword evidence="9" id="KW-1185">Reference proteome</keyword>
<feature type="transmembrane region" description="Helical" evidence="6">
    <location>
        <begin position="282"/>
        <end position="299"/>
    </location>
</feature>
<dbReference type="RefSeq" id="WP_072628977.1">
    <property type="nucleotide sequence ID" value="NZ_MLCB01000021.1"/>
</dbReference>
<sequence length="403" mass="42726">MSPRLPIIFVVATVAIDAMGIGLIMPVMPDLLREVDGGNLSDAAIWGGILATTFAAMQFLFGPVVGSLSDRYGRKPILVFSLVIMAFDYVLMAFAGTIWLLLIGRIIGGITASTHATAAAYIADVSKPEEKAANFGLIGAGFGIGFVFGPVIGGLLAEFGTRAPFWAAAVLALSNAIFGWYVLKESVTDANRRAFDWKRANPFGAFKSIGSFPGLGALLLVYFFYQVSSVVYPAVWSFFTAERFAWSPGTIGLSLAIFGISFALVQGLLVAPSIKLMGHRKTVIVGLILEAAALALIAVIWSGNVLLWCIPFAALGAIGMPALQGIMSRRVSDDAQGELQGVLTSVNSLAAIIAPLVLTRSFAYFTEPDAPIYLPGAPFIIAAVLMLISVVIFQMRKRSSATS</sequence>
<dbReference type="CDD" id="cd17388">
    <property type="entry name" value="MFS_TetA"/>
    <property type="match status" value="1"/>
</dbReference>
<feature type="transmembrane region" description="Helical" evidence="6">
    <location>
        <begin position="106"/>
        <end position="123"/>
    </location>
</feature>
<protein>
    <submittedName>
        <fullName evidence="8">Tetracycline resistance protein, class C</fullName>
    </submittedName>
</protein>
<feature type="transmembrane region" description="Helical" evidence="6">
    <location>
        <begin position="135"/>
        <end position="157"/>
    </location>
</feature>
<dbReference type="AlphaFoldDB" id="A0A1L9P1P4"/>
<feature type="transmembrane region" description="Helical" evidence="6">
    <location>
        <begin position="370"/>
        <end position="393"/>
    </location>
</feature>
<evidence type="ECO:0000256" key="2">
    <source>
        <dbReference type="ARBA" id="ARBA00022448"/>
    </source>
</evidence>
<feature type="transmembrane region" description="Helical" evidence="6">
    <location>
        <begin position="77"/>
        <end position="100"/>
    </location>
</feature>
<accession>A0A1L9P1P4</accession>
<feature type="transmembrane region" description="Helical" evidence="6">
    <location>
        <begin position="7"/>
        <end position="28"/>
    </location>
</feature>
<dbReference type="InterPro" id="IPR001958">
    <property type="entry name" value="Tet-R_TetA/multi-R_MdtG-like"/>
</dbReference>
<dbReference type="InterPro" id="IPR036259">
    <property type="entry name" value="MFS_trans_sf"/>
</dbReference>
<dbReference type="EMBL" id="MLCB01000021">
    <property type="protein sequence ID" value="OJI95480.1"/>
    <property type="molecule type" value="Genomic_DNA"/>
</dbReference>
<evidence type="ECO:0000259" key="7">
    <source>
        <dbReference type="PROSITE" id="PS50850"/>
    </source>
</evidence>
<dbReference type="SUPFAM" id="SSF103473">
    <property type="entry name" value="MFS general substrate transporter"/>
    <property type="match status" value="1"/>
</dbReference>
<feature type="domain" description="Major facilitator superfamily (MFS) profile" evidence="7">
    <location>
        <begin position="6"/>
        <end position="401"/>
    </location>
</feature>
<evidence type="ECO:0000256" key="4">
    <source>
        <dbReference type="ARBA" id="ARBA00022989"/>
    </source>
</evidence>
<keyword evidence="4 6" id="KW-1133">Transmembrane helix</keyword>
<comment type="caution">
    <text evidence="8">The sequence shown here is derived from an EMBL/GenBank/DDBJ whole genome shotgun (WGS) entry which is preliminary data.</text>
</comment>
<feature type="transmembrane region" description="Helical" evidence="6">
    <location>
        <begin position="305"/>
        <end position="327"/>
    </location>
</feature>
<dbReference type="InterPro" id="IPR020846">
    <property type="entry name" value="MFS_dom"/>
</dbReference>
<evidence type="ECO:0000256" key="6">
    <source>
        <dbReference type="SAM" id="Phobius"/>
    </source>
</evidence>
<dbReference type="InterPro" id="IPR011701">
    <property type="entry name" value="MFS"/>
</dbReference>
<name>A0A1L9P1P4_9RHOB</name>
<reference evidence="8 9" key="1">
    <citation type="submission" date="2016-10" db="EMBL/GenBank/DDBJ databases">
        <title>Genome sequence of Planktotalea frisia SH6-1.</title>
        <authorList>
            <person name="Poehlein A."/>
            <person name="Bakenhus I."/>
            <person name="Voget S."/>
            <person name="Brinkhoff T."/>
            <person name="Simon M."/>
        </authorList>
    </citation>
    <scope>NUCLEOTIDE SEQUENCE [LARGE SCALE GENOMIC DNA]</scope>
    <source>
        <strain evidence="8 9">SH6-1</strain>
    </source>
</reference>
<keyword evidence="3 6" id="KW-0812">Transmembrane</keyword>
<dbReference type="Pfam" id="PF07690">
    <property type="entry name" value="MFS_1"/>
    <property type="match status" value="1"/>
</dbReference>
<keyword evidence="2" id="KW-0813">Transport</keyword>